<keyword evidence="3" id="KW-1185">Reference proteome</keyword>
<evidence type="ECO:0000313" key="3">
    <source>
        <dbReference type="Proteomes" id="UP001201163"/>
    </source>
</evidence>
<feature type="compositionally biased region" description="Basic and acidic residues" evidence="1">
    <location>
        <begin position="107"/>
        <end position="116"/>
    </location>
</feature>
<dbReference type="Proteomes" id="UP001201163">
    <property type="component" value="Unassembled WGS sequence"/>
</dbReference>
<dbReference type="AlphaFoldDB" id="A0AAD4LI36"/>
<accession>A0AAD4LI36</accession>
<protein>
    <submittedName>
        <fullName evidence="2">Uncharacterized protein</fullName>
    </submittedName>
</protein>
<feature type="region of interest" description="Disordered" evidence="1">
    <location>
        <begin position="93"/>
        <end position="116"/>
    </location>
</feature>
<dbReference type="EMBL" id="JAKELL010000016">
    <property type="protein sequence ID" value="KAH8993998.1"/>
    <property type="molecule type" value="Genomic_DNA"/>
</dbReference>
<sequence length="151" mass="16094">MFQARTLRGALLVSLTHGDSTLALNGVFATEADGLGGASYKLTGTKTNETVSARSATRFPRRGTALARGNRITICQRPRKHCGGVPLLRLANLKSASDSEEPVTRPSGRDDDPHHADVPALAIVPRSEYVPVGPEFARDCGIGGYCTHRRG</sequence>
<reference evidence="2" key="1">
    <citation type="submission" date="2022-01" db="EMBL/GenBank/DDBJ databases">
        <title>Comparative genomics reveals a dynamic genome evolution in the ectomycorrhizal milk-cap (Lactarius) mushrooms.</title>
        <authorList>
            <consortium name="DOE Joint Genome Institute"/>
            <person name="Lebreton A."/>
            <person name="Tang N."/>
            <person name="Kuo A."/>
            <person name="LaButti K."/>
            <person name="Drula E."/>
            <person name="Barry K."/>
            <person name="Clum A."/>
            <person name="Lipzen A."/>
            <person name="Mousain D."/>
            <person name="Ng V."/>
            <person name="Wang R."/>
            <person name="Wang X."/>
            <person name="Dai Y."/>
            <person name="Henrissat B."/>
            <person name="Grigoriev I.V."/>
            <person name="Guerin-Laguette A."/>
            <person name="Yu F."/>
            <person name="Martin F.M."/>
        </authorList>
    </citation>
    <scope>NUCLEOTIDE SEQUENCE</scope>
    <source>
        <strain evidence="2">QP</strain>
    </source>
</reference>
<comment type="caution">
    <text evidence="2">The sequence shown here is derived from an EMBL/GenBank/DDBJ whole genome shotgun (WGS) entry which is preliminary data.</text>
</comment>
<name>A0AAD4LI36_9AGAM</name>
<organism evidence="2 3">
    <name type="scientific">Lactarius akahatsu</name>
    <dbReference type="NCBI Taxonomy" id="416441"/>
    <lineage>
        <taxon>Eukaryota</taxon>
        <taxon>Fungi</taxon>
        <taxon>Dikarya</taxon>
        <taxon>Basidiomycota</taxon>
        <taxon>Agaricomycotina</taxon>
        <taxon>Agaricomycetes</taxon>
        <taxon>Russulales</taxon>
        <taxon>Russulaceae</taxon>
        <taxon>Lactarius</taxon>
    </lineage>
</organism>
<gene>
    <name evidence="2" type="ORF">EDB92DRAFT_1815281</name>
</gene>
<evidence type="ECO:0000313" key="2">
    <source>
        <dbReference type="EMBL" id="KAH8993998.1"/>
    </source>
</evidence>
<proteinExistence type="predicted"/>
<evidence type="ECO:0000256" key="1">
    <source>
        <dbReference type="SAM" id="MobiDB-lite"/>
    </source>
</evidence>